<dbReference type="Proteomes" id="UP001271007">
    <property type="component" value="Unassembled WGS sequence"/>
</dbReference>
<dbReference type="Pfam" id="PF00583">
    <property type="entry name" value="Acetyltransf_1"/>
    <property type="match status" value="1"/>
</dbReference>
<dbReference type="AlphaFoldDB" id="A0AAJ0LWV7"/>
<name>A0AAJ0LWV7_9PEZI</name>
<dbReference type="InterPro" id="IPR000182">
    <property type="entry name" value="GNAT_dom"/>
</dbReference>
<dbReference type="CDD" id="cd04301">
    <property type="entry name" value="NAT_SF"/>
    <property type="match status" value="1"/>
</dbReference>
<evidence type="ECO:0000313" key="2">
    <source>
        <dbReference type="EMBL" id="KAK3058312.1"/>
    </source>
</evidence>
<accession>A0AAJ0LWV7</accession>
<comment type="caution">
    <text evidence="2">The sequence shown here is derived from an EMBL/GenBank/DDBJ whole genome shotgun (WGS) entry which is preliminary data.</text>
</comment>
<protein>
    <recommendedName>
        <fullName evidence="1">N-acetyltransferase domain-containing protein</fullName>
    </recommendedName>
</protein>
<dbReference type="GO" id="GO:0016747">
    <property type="term" value="F:acyltransferase activity, transferring groups other than amino-acyl groups"/>
    <property type="evidence" value="ECO:0007669"/>
    <property type="project" value="InterPro"/>
</dbReference>
<sequence length="207" mass="22595">MPTTTTTDPIPIRQATPSDIPSLTTIIPCAYNPDAFLNKIFPPESVAIRDWWTQVYSKAIGLPSYRILVAVSSTANEVIGVLTLHLHRPPEFGEQGGLCTLVPLTADHHEALKDALVEQARDRATLMRQEPNFQVDLLGVDRAFQGRGVGRRLVQRACEVADQEGAAVFLQTTKAREWYLGLGMGFVPDKTYEDIAGGVVVRPAASG</sequence>
<dbReference type="InterPro" id="IPR052523">
    <property type="entry name" value="Trichothecene_AcTrans"/>
</dbReference>
<dbReference type="SUPFAM" id="SSF55729">
    <property type="entry name" value="Acyl-CoA N-acyltransferases (Nat)"/>
    <property type="match status" value="1"/>
</dbReference>
<gene>
    <name evidence="2" type="ORF">LTR09_001390</name>
</gene>
<dbReference type="PROSITE" id="PS51186">
    <property type="entry name" value="GNAT"/>
    <property type="match status" value="1"/>
</dbReference>
<organism evidence="2 3">
    <name type="scientific">Extremus antarcticus</name>
    <dbReference type="NCBI Taxonomy" id="702011"/>
    <lineage>
        <taxon>Eukaryota</taxon>
        <taxon>Fungi</taxon>
        <taxon>Dikarya</taxon>
        <taxon>Ascomycota</taxon>
        <taxon>Pezizomycotina</taxon>
        <taxon>Dothideomycetes</taxon>
        <taxon>Dothideomycetidae</taxon>
        <taxon>Mycosphaerellales</taxon>
        <taxon>Extremaceae</taxon>
        <taxon>Extremus</taxon>
    </lineage>
</organism>
<feature type="domain" description="N-acetyltransferase" evidence="1">
    <location>
        <begin position="10"/>
        <end position="205"/>
    </location>
</feature>
<proteinExistence type="predicted"/>
<evidence type="ECO:0000313" key="3">
    <source>
        <dbReference type="Proteomes" id="UP001271007"/>
    </source>
</evidence>
<dbReference type="EMBL" id="JAWDJX010000002">
    <property type="protein sequence ID" value="KAK3058312.1"/>
    <property type="molecule type" value="Genomic_DNA"/>
</dbReference>
<dbReference type="Gene3D" id="3.40.630.30">
    <property type="match status" value="1"/>
</dbReference>
<keyword evidence="3" id="KW-1185">Reference proteome</keyword>
<evidence type="ECO:0000259" key="1">
    <source>
        <dbReference type="PROSITE" id="PS51186"/>
    </source>
</evidence>
<dbReference type="PANTHER" id="PTHR42791:SF2">
    <property type="entry name" value="N-ACETYLTRANSFERASE DOMAIN-CONTAINING PROTEIN"/>
    <property type="match status" value="1"/>
</dbReference>
<reference evidence="2" key="1">
    <citation type="submission" date="2023-04" db="EMBL/GenBank/DDBJ databases">
        <title>Black Yeasts Isolated from many extreme environments.</title>
        <authorList>
            <person name="Coleine C."/>
            <person name="Stajich J.E."/>
            <person name="Selbmann L."/>
        </authorList>
    </citation>
    <scope>NUCLEOTIDE SEQUENCE</scope>
    <source>
        <strain evidence="2">CCFEE 5312</strain>
    </source>
</reference>
<dbReference type="PANTHER" id="PTHR42791">
    <property type="entry name" value="GNAT FAMILY ACETYLTRANSFERASE"/>
    <property type="match status" value="1"/>
</dbReference>
<dbReference type="InterPro" id="IPR016181">
    <property type="entry name" value="Acyl_CoA_acyltransferase"/>
</dbReference>